<evidence type="ECO:0000256" key="7">
    <source>
        <dbReference type="SAM" id="Phobius"/>
    </source>
</evidence>
<evidence type="ECO:0000256" key="1">
    <source>
        <dbReference type="ARBA" id="ARBA00004651"/>
    </source>
</evidence>
<feature type="transmembrane region" description="Helical" evidence="7">
    <location>
        <begin position="273"/>
        <end position="295"/>
    </location>
</feature>
<sequence>MAAWSTSARCAMVDTRWSKTMRDAWGHRARTLLVVLAVALGLTGAGAVLDAWALVRTATQESYAASRPVAATLKITPLDDALLARVKQLPGIAAVRARRTVVATLLAGGERKTAILHAVDDVNRPDIGRLRDTEGPWPPADGEITIERSSLGYAGAKVGQDAKFTVAGNPPAALKVGGLVRDVSVAPGWMDHLVYGYVSPSAFSRLGVSPAFDELQFTVTDPQPTQQAVRQLAWQVKALAEADGRQVGRIDVPVPGRHLHAAQMESLMLVQGAFGVLTLLVCGCLIVNLISAMLASQRRELGIMKAIGASERQIAVQVLALAAGLGVLAASVAVPAAAWLGRRYGSFQGDMLNFPVEPYAIPGWTLLLQAAVGIGLPVLAAAWPVVKACRQPVAEALHDTGLPAGTAGNRMRHWLQRLPLARPQLLSLHNAFRQRMRCWLSLLALAVAGAVLVGAGNLRLAVAQSVDLLFAGQRYDMMLRVAAPLPARTLEARVAGETGAAAAEAWARASAGLALSDGTLGKAFDLLAVPVNSRMLAPAMRSGAWLRDDAPDGAVVGSGMLKDNPDLQVGQALPLTVDGKPLPLRIAGIVDSGPESVVYMSQAAFAAWRGVDQANLLLVRARERGDAGQQALLRSVRTSLESRGMVVSGGKLLSDARQSIEDHLQMVVSFLGLMGWVMMVVGGMGLASTMSVAVLERQREIGVLRAIGASARSILGMVQLEGLVMALLGWLLALPLSVPVSVALGEAFSRVMFTVPTSLMPEPASALRWLAAVIVVSVVACAWPARQAMRMPVVRALQYE</sequence>
<evidence type="ECO:0000256" key="4">
    <source>
        <dbReference type="ARBA" id="ARBA00022989"/>
    </source>
</evidence>
<evidence type="ECO:0000256" key="3">
    <source>
        <dbReference type="ARBA" id="ARBA00022692"/>
    </source>
</evidence>
<comment type="subcellular location">
    <subcellularLocation>
        <location evidence="1">Cell membrane</location>
        <topology evidence="1">Multi-pass membrane protein</topology>
    </subcellularLocation>
</comment>
<evidence type="ECO:0000259" key="8">
    <source>
        <dbReference type="Pfam" id="PF02687"/>
    </source>
</evidence>
<dbReference type="Pfam" id="PF02687">
    <property type="entry name" value="FtsX"/>
    <property type="match status" value="2"/>
</dbReference>
<evidence type="ECO:0000313" key="10">
    <source>
        <dbReference type="Proteomes" id="UP000446768"/>
    </source>
</evidence>
<evidence type="ECO:0000256" key="2">
    <source>
        <dbReference type="ARBA" id="ARBA00022475"/>
    </source>
</evidence>
<feature type="domain" description="ABC3 transporter permease C-terminal" evidence="8">
    <location>
        <begin position="673"/>
        <end position="792"/>
    </location>
</feature>
<keyword evidence="5 7" id="KW-0472">Membrane</keyword>
<dbReference type="GO" id="GO:0022857">
    <property type="term" value="F:transmembrane transporter activity"/>
    <property type="evidence" value="ECO:0007669"/>
    <property type="project" value="TreeGrafter"/>
</dbReference>
<organism evidence="9 10">
    <name type="scientific">Pseudoduganella rivuli</name>
    <dbReference type="NCBI Taxonomy" id="2666085"/>
    <lineage>
        <taxon>Bacteria</taxon>
        <taxon>Pseudomonadati</taxon>
        <taxon>Pseudomonadota</taxon>
        <taxon>Betaproteobacteria</taxon>
        <taxon>Burkholderiales</taxon>
        <taxon>Oxalobacteraceae</taxon>
        <taxon>Telluria group</taxon>
        <taxon>Pseudoduganella</taxon>
    </lineage>
</organism>
<name>A0A7X2LSC5_9BURK</name>
<evidence type="ECO:0000256" key="5">
    <source>
        <dbReference type="ARBA" id="ARBA00023136"/>
    </source>
</evidence>
<feature type="domain" description="ABC3 transporter permease C-terminal" evidence="8">
    <location>
        <begin position="273"/>
        <end position="392"/>
    </location>
</feature>
<dbReference type="AlphaFoldDB" id="A0A7X2LSC5"/>
<comment type="similarity">
    <text evidence="6">Belongs to the ABC-4 integral membrane protein family.</text>
</comment>
<evidence type="ECO:0000313" key="9">
    <source>
        <dbReference type="EMBL" id="MRV71748.1"/>
    </source>
</evidence>
<keyword evidence="3 7" id="KW-0812">Transmembrane</keyword>
<feature type="transmembrane region" description="Helical" evidence="7">
    <location>
        <begin position="667"/>
        <end position="695"/>
    </location>
</feature>
<comment type="caution">
    <text evidence="9">The sequence shown here is derived from an EMBL/GenBank/DDBJ whole genome shotgun (WGS) entry which is preliminary data.</text>
</comment>
<keyword evidence="10" id="KW-1185">Reference proteome</keyword>
<dbReference type="Proteomes" id="UP000446768">
    <property type="component" value="Unassembled WGS sequence"/>
</dbReference>
<protein>
    <submittedName>
        <fullName evidence="9">FtsX-like permease family protein</fullName>
    </submittedName>
</protein>
<feature type="transmembrane region" description="Helical" evidence="7">
    <location>
        <begin position="765"/>
        <end position="785"/>
    </location>
</feature>
<reference evidence="9 10" key="1">
    <citation type="submission" date="2019-11" db="EMBL/GenBank/DDBJ databases">
        <title>Novel species isolated from a subtropical stream in China.</title>
        <authorList>
            <person name="Lu H."/>
        </authorList>
    </citation>
    <scope>NUCLEOTIDE SEQUENCE [LARGE SCALE GENOMIC DNA]</scope>
    <source>
        <strain evidence="9 10">FT92W</strain>
    </source>
</reference>
<dbReference type="PANTHER" id="PTHR30572">
    <property type="entry name" value="MEMBRANE COMPONENT OF TRANSPORTER-RELATED"/>
    <property type="match status" value="1"/>
</dbReference>
<feature type="transmembrane region" description="Helical" evidence="7">
    <location>
        <begin position="316"/>
        <end position="341"/>
    </location>
</feature>
<feature type="transmembrane region" description="Helical" evidence="7">
    <location>
        <begin position="361"/>
        <end position="383"/>
    </location>
</feature>
<keyword evidence="4 7" id="KW-1133">Transmembrane helix</keyword>
<proteinExistence type="inferred from homology"/>
<dbReference type="GO" id="GO:0005886">
    <property type="term" value="C:plasma membrane"/>
    <property type="evidence" value="ECO:0007669"/>
    <property type="project" value="UniProtKB-SubCell"/>
</dbReference>
<dbReference type="InterPro" id="IPR003838">
    <property type="entry name" value="ABC3_permease_C"/>
</dbReference>
<feature type="transmembrane region" description="Helical" evidence="7">
    <location>
        <begin position="722"/>
        <end position="745"/>
    </location>
</feature>
<feature type="transmembrane region" description="Helical" evidence="7">
    <location>
        <begin position="438"/>
        <end position="458"/>
    </location>
</feature>
<keyword evidence="2" id="KW-1003">Cell membrane</keyword>
<dbReference type="EMBL" id="WKJJ01000004">
    <property type="protein sequence ID" value="MRV71748.1"/>
    <property type="molecule type" value="Genomic_DNA"/>
</dbReference>
<evidence type="ECO:0000256" key="6">
    <source>
        <dbReference type="ARBA" id="ARBA00038076"/>
    </source>
</evidence>
<gene>
    <name evidence="9" type="ORF">GJ700_08405</name>
</gene>
<dbReference type="InterPro" id="IPR050250">
    <property type="entry name" value="Macrolide_Exporter_MacB"/>
</dbReference>
<dbReference type="PANTHER" id="PTHR30572:SF4">
    <property type="entry name" value="ABC TRANSPORTER PERMEASE YTRF"/>
    <property type="match status" value="1"/>
</dbReference>
<accession>A0A7X2LSC5</accession>